<organism evidence="1 2">
    <name type="scientific">Carnegiea gigantea</name>
    <dbReference type="NCBI Taxonomy" id="171969"/>
    <lineage>
        <taxon>Eukaryota</taxon>
        <taxon>Viridiplantae</taxon>
        <taxon>Streptophyta</taxon>
        <taxon>Embryophyta</taxon>
        <taxon>Tracheophyta</taxon>
        <taxon>Spermatophyta</taxon>
        <taxon>Magnoliopsida</taxon>
        <taxon>eudicotyledons</taxon>
        <taxon>Gunneridae</taxon>
        <taxon>Pentapetalae</taxon>
        <taxon>Caryophyllales</taxon>
        <taxon>Cactineae</taxon>
        <taxon>Cactaceae</taxon>
        <taxon>Cactoideae</taxon>
        <taxon>Echinocereeae</taxon>
        <taxon>Carnegiea</taxon>
    </lineage>
</organism>
<sequence length="184" mass="20471">MEGCCFVLNALGSKECQCWAMESISEIPCVDKEYAKNLPKKCGTLDESCSFKTPYIYIRVRRPNPCGCQLEVAGWRCMRLLGSLALFYGWRLSVLLPVGGRRCCCRLEVVGAIARVIGSVLWWASLCSAATGWPADAMVNAFTLESGLILLSKLSIEEPVRIREEYFEGLLELPTVIKEECQSS</sequence>
<comment type="caution">
    <text evidence="1">The sequence shown here is derived from an EMBL/GenBank/DDBJ whole genome shotgun (WGS) entry which is preliminary data.</text>
</comment>
<evidence type="ECO:0000313" key="2">
    <source>
        <dbReference type="Proteomes" id="UP001153076"/>
    </source>
</evidence>
<keyword evidence="2" id="KW-1185">Reference proteome</keyword>
<name>A0A9Q1GMM4_9CARY</name>
<dbReference type="EMBL" id="JAKOGI010002325">
    <property type="protein sequence ID" value="KAJ8422249.1"/>
    <property type="molecule type" value="Genomic_DNA"/>
</dbReference>
<dbReference type="AlphaFoldDB" id="A0A9Q1GMM4"/>
<accession>A0A9Q1GMM4</accession>
<reference evidence="1" key="1">
    <citation type="submission" date="2022-04" db="EMBL/GenBank/DDBJ databases">
        <title>Carnegiea gigantea Genome sequencing and assembly v2.</title>
        <authorList>
            <person name="Copetti D."/>
            <person name="Sanderson M.J."/>
            <person name="Burquez A."/>
            <person name="Wojciechowski M.F."/>
        </authorList>
    </citation>
    <scope>NUCLEOTIDE SEQUENCE</scope>
    <source>
        <strain evidence="1">SGP5-SGP5p</strain>
        <tissue evidence="1">Aerial part</tissue>
    </source>
</reference>
<dbReference type="Proteomes" id="UP001153076">
    <property type="component" value="Unassembled WGS sequence"/>
</dbReference>
<protein>
    <submittedName>
        <fullName evidence="1">Uncharacterized protein</fullName>
    </submittedName>
</protein>
<evidence type="ECO:0000313" key="1">
    <source>
        <dbReference type="EMBL" id="KAJ8422249.1"/>
    </source>
</evidence>
<proteinExistence type="predicted"/>
<gene>
    <name evidence="1" type="ORF">Cgig2_024982</name>
</gene>